<protein>
    <submittedName>
        <fullName evidence="1">Uncharacterized protein</fullName>
    </submittedName>
</protein>
<evidence type="ECO:0000313" key="1">
    <source>
        <dbReference type="EMBL" id="EMP26504.1"/>
    </source>
</evidence>
<sequence>MLPTALQKQTLPCNAILMYPLIESKSRSFLPVNPQRAESITDLSARGEPVRLCKFQLFLLMSMNSNLDWWLWSLKPDRAPKARCTIEKTVTLRAYRSKGGDSLESPTDPFVAA</sequence>
<dbReference type="AlphaFoldDB" id="M7APK1"/>
<dbReference type="Proteomes" id="UP000031443">
    <property type="component" value="Unassembled WGS sequence"/>
</dbReference>
<gene>
    <name evidence="1" type="ORF">UY3_16417</name>
</gene>
<accession>M7APK1</accession>
<evidence type="ECO:0000313" key="2">
    <source>
        <dbReference type="Proteomes" id="UP000031443"/>
    </source>
</evidence>
<name>M7APK1_CHEMY</name>
<organism evidence="1 2">
    <name type="scientific">Chelonia mydas</name>
    <name type="common">Green sea-turtle</name>
    <name type="synonym">Chelonia agassizi</name>
    <dbReference type="NCBI Taxonomy" id="8469"/>
    <lineage>
        <taxon>Eukaryota</taxon>
        <taxon>Metazoa</taxon>
        <taxon>Chordata</taxon>
        <taxon>Craniata</taxon>
        <taxon>Vertebrata</taxon>
        <taxon>Euteleostomi</taxon>
        <taxon>Archelosauria</taxon>
        <taxon>Testudinata</taxon>
        <taxon>Testudines</taxon>
        <taxon>Cryptodira</taxon>
        <taxon>Durocryptodira</taxon>
        <taxon>Americhelydia</taxon>
        <taxon>Chelonioidea</taxon>
        <taxon>Cheloniidae</taxon>
        <taxon>Chelonia</taxon>
    </lineage>
</organism>
<dbReference type="EMBL" id="KB578887">
    <property type="protein sequence ID" value="EMP26504.1"/>
    <property type="molecule type" value="Genomic_DNA"/>
</dbReference>
<keyword evidence="2" id="KW-1185">Reference proteome</keyword>
<proteinExistence type="predicted"/>
<reference evidence="2" key="1">
    <citation type="journal article" date="2013" name="Nat. Genet.">
        <title>The draft genomes of soft-shell turtle and green sea turtle yield insights into the development and evolution of the turtle-specific body plan.</title>
        <authorList>
            <person name="Wang Z."/>
            <person name="Pascual-Anaya J."/>
            <person name="Zadissa A."/>
            <person name="Li W."/>
            <person name="Niimura Y."/>
            <person name="Huang Z."/>
            <person name="Li C."/>
            <person name="White S."/>
            <person name="Xiong Z."/>
            <person name="Fang D."/>
            <person name="Wang B."/>
            <person name="Ming Y."/>
            <person name="Chen Y."/>
            <person name="Zheng Y."/>
            <person name="Kuraku S."/>
            <person name="Pignatelli M."/>
            <person name="Herrero J."/>
            <person name="Beal K."/>
            <person name="Nozawa M."/>
            <person name="Li Q."/>
            <person name="Wang J."/>
            <person name="Zhang H."/>
            <person name="Yu L."/>
            <person name="Shigenobu S."/>
            <person name="Wang J."/>
            <person name="Liu J."/>
            <person name="Flicek P."/>
            <person name="Searle S."/>
            <person name="Wang J."/>
            <person name="Kuratani S."/>
            <person name="Yin Y."/>
            <person name="Aken B."/>
            <person name="Zhang G."/>
            <person name="Irie N."/>
        </authorList>
    </citation>
    <scope>NUCLEOTIDE SEQUENCE [LARGE SCALE GENOMIC DNA]</scope>
</reference>